<accession>A0ABY7G8A2</accession>
<organism evidence="1 2">
    <name type="scientific">Mya arenaria</name>
    <name type="common">Soft-shell clam</name>
    <dbReference type="NCBI Taxonomy" id="6604"/>
    <lineage>
        <taxon>Eukaryota</taxon>
        <taxon>Metazoa</taxon>
        <taxon>Spiralia</taxon>
        <taxon>Lophotrochozoa</taxon>
        <taxon>Mollusca</taxon>
        <taxon>Bivalvia</taxon>
        <taxon>Autobranchia</taxon>
        <taxon>Heteroconchia</taxon>
        <taxon>Euheterodonta</taxon>
        <taxon>Imparidentia</taxon>
        <taxon>Neoheterodontei</taxon>
        <taxon>Myida</taxon>
        <taxon>Myoidea</taxon>
        <taxon>Myidae</taxon>
        <taxon>Mya</taxon>
    </lineage>
</organism>
<dbReference type="Pfam" id="PF15112">
    <property type="entry name" value="DUF4559"/>
    <property type="match status" value="1"/>
</dbReference>
<proteinExistence type="predicted"/>
<sequence>MLTEIDTKHLDPRIYLVLSTALVTNKYPLFLIASKEHFARMAESIETRRENWLRVIWGLLCVREGLQVYVDTKGKRQYQTFINNVNTKCNNQTCDQCQINNKCPNSRANNPSWMNTDSTKWHDPHVGYWEVAKCYLSTPGYLDKTRPNQVDASGLLSICINSLFIKQHIKTIHHFEEVRNIRNKTLHDPNYEMDGQTADDCLDKIIKVLEDPQELIHDTFAKQAANHIRKMKVKTKNTPPNMTEALQKRLRINFDVDKLLKEIEGLLYAKLQKDLKAD</sequence>
<feature type="non-terminal residue" evidence="1">
    <location>
        <position position="1"/>
    </location>
</feature>
<evidence type="ECO:0000313" key="1">
    <source>
        <dbReference type="EMBL" id="WAR29423.1"/>
    </source>
</evidence>
<dbReference type="EMBL" id="CP111027">
    <property type="protein sequence ID" value="WAR29423.1"/>
    <property type="molecule type" value="Genomic_DNA"/>
</dbReference>
<protein>
    <submittedName>
        <fullName evidence="1">Uncharacterized protein</fullName>
    </submittedName>
</protein>
<dbReference type="Proteomes" id="UP001164746">
    <property type="component" value="Chromosome 16"/>
</dbReference>
<evidence type="ECO:0000313" key="2">
    <source>
        <dbReference type="Proteomes" id="UP001164746"/>
    </source>
</evidence>
<gene>
    <name evidence="1" type="ORF">MAR_002991</name>
</gene>
<reference evidence="1" key="1">
    <citation type="submission" date="2022-11" db="EMBL/GenBank/DDBJ databases">
        <title>Centuries of genome instability and evolution in soft-shell clam transmissible cancer (bioRxiv).</title>
        <authorList>
            <person name="Hart S.F.M."/>
            <person name="Yonemitsu M.A."/>
            <person name="Giersch R.M."/>
            <person name="Beal B.F."/>
            <person name="Arriagada G."/>
            <person name="Davis B.W."/>
            <person name="Ostrander E.A."/>
            <person name="Goff S.P."/>
            <person name="Metzger M.J."/>
        </authorList>
    </citation>
    <scope>NUCLEOTIDE SEQUENCE</scope>
    <source>
        <strain evidence="1">MELC-2E11</strain>
        <tissue evidence="1">Siphon/mantle</tissue>
    </source>
</reference>
<name>A0ABY7G8A2_MYAAR</name>
<keyword evidence="2" id="KW-1185">Reference proteome</keyword>
<dbReference type="InterPro" id="IPR027897">
    <property type="entry name" value="DUF4559"/>
</dbReference>